<dbReference type="Gene3D" id="3.40.50.720">
    <property type="entry name" value="NAD(P)-binding Rossmann-like Domain"/>
    <property type="match status" value="1"/>
</dbReference>
<protein>
    <submittedName>
        <fullName evidence="1">Uncharacterized protein</fullName>
    </submittedName>
</protein>
<accession>A0A7M5UPZ8</accession>
<dbReference type="RefSeq" id="XP_066921907.1">
    <property type="nucleotide sequence ID" value="XM_067065806.1"/>
</dbReference>
<dbReference type="GeneID" id="136809290"/>
<dbReference type="AlphaFoldDB" id="A0A7M5UPZ8"/>
<keyword evidence="2" id="KW-1185">Reference proteome</keyword>
<evidence type="ECO:0000313" key="1">
    <source>
        <dbReference type="EnsemblMetazoa" id="CLYHEMP000746.1"/>
    </source>
</evidence>
<reference evidence="1" key="1">
    <citation type="submission" date="2021-01" db="UniProtKB">
        <authorList>
            <consortium name="EnsemblMetazoa"/>
        </authorList>
    </citation>
    <scope>IDENTIFICATION</scope>
</reference>
<dbReference type="SUPFAM" id="SSF51735">
    <property type="entry name" value="NAD(P)-binding Rossmann-fold domains"/>
    <property type="match status" value="1"/>
</dbReference>
<sequence length="261" mass="27749">MASSNVTFDFSDKVVLITGAASGIGQGTAYMFAKSGARLVVTDRDETNLQETAKKCEEMSKQKTLAIVGDLTVQSDLENLINKTMETFKQLDVLVNNAGDLIMGTCLQTSTEDFDKMMNINIRSVFQLTKMAIPHLKKTKGNVINVSTLGSSRPQIGFSAYSMSKAALDQFTRAAAIELGADLVRVNCVNPSIIATDKCSNSSDPSVKAAMERSKMTHALGRAGTVDEVAAAILFLASGAASYITGATFPIDGGRSVMIPV</sequence>
<dbReference type="PANTHER" id="PTHR43975">
    <property type="entry name" value="ZGC:101858"/>
    <property type="match status" value="1"/>
</dbReference>
<dbReference type="OrthoDB" id="47007at2759"/>
<dbReference type="Proteomes" id="UP000594262">
    <property type="component" value="Unplaced"/>
</dbReference>
<dbReference type="EnsemblMetazoa" id="CLYHEMT000746.1">
    <property type="protein sequence ID" value="CLYHEMP000746.1"/>
    <property type="gene ID" value="CLYHEMG000746"/>
</dbReference>
<dbReference type="PRINTS" id="PR00081">
    <property type="entry name" value="GDHRDH"/>
</dbReference>
<dbReference type="FunFam" id="3.40.50.720:FF:000084">
    <property type="entry name" value="Short-chain dehydrogenase reductase"/>
    <property type="match status" value="1"/>
</dbReference>
<organism evidence="1 2">
    <name type="scientific">Clytia hemisphaerica</name>
    <dbReference type="NCBI Taxonomy" id="252671"/>
    <lineage>
        <taxon>Eukaryota</taxon>
        <taxon>Metazoa</taxon>
        <taxon>Cnidaria</taxon>
        <taxon>Hydrozoa</taxon>
        <taxon>Hydroidolina</taxon>
        <taxon>Leptothecata</taxon>
        <taxon>Obeliida</taxon>
        <taxon>Clytiidae</taxon>
        <taxon>Clytia</taxon>
    </lineage>
</organism>
<dbReference type="NCBIfam" id="NF005559">
    <property type="entry name" value="PRK07231.1"/>
    <property type="match status" value="1"/>
</dbReference>
<dbReference type="PRINTS" id="PR00080">
    <property type="entry name" value="SDRFAMILY"/>
</dbReference>
<dbReference type="PANTHER" id="PTHR43975:SF2">
    <property type="entry name" value="EG:BACR7A4.14 PROTEIN-RELATED"/>
    <property type="match status" value="1"/>
</dbReference>
<proteinExistence type="predicted"/>
<dbReference type="Pfam" id="PF13561">
    <property type="entry name" value="adh_short_C2"/>
    <property type="match status" value="1"/>
</dbReference>
<dbReference type="InterPro" id="IPR002347">
    <property type="entry name" value="SDR_fam"/>
</dbReference>
<dbReference type="InterPro" id="IPR036291">
    <property type="entry name" value="NAD(P)-bd_dom_sf"/>
</dbReference>
<evidence type="ECO:0000313" key="2">
    <source>
        <dbReference type="Proteomes" id="UP000594262"/>
    </source>
</evidence>
<name>A0A7M5UPZ8_9CNID</name>